<proteinExistence type="predicted"/>
<dbReference type="AlphaFoldDB" id="A0A3M6X5I8"/>
<evidence type="ECO:0000313" key="7">
    <source>
        <dbReference type="EMBL" id="RMX85756.1"/>
    </source>
</evidence>
<dbReference type="Proteomes" id="UP000281245">
    <property type="component" value="Unassembled WGS sequence"/>
</dbReference>
<comment type="subcellular location">
    <subcellularLocation>
        <location evidence="1">Membrane</location>
        <topology evidence="1">Multi-pass membrane protein</topology>
    </subcellularLocation>
</comment>
<feature type="transmembrane region" description="Helical" evidence="6">
    <location>
        <begin position="98"/>
        <end position="124"/>
    </location>
</feature>
<feature type="transmembrane region" description="Helical" evidence="6">
    <location>
        <begin position="306"/>
        <end position="323"/>
    </location>
</feature>
<feature type="transmembrane region" description="Helical" evidence="6">
    <location>
        <begin position="368"/>
        <end position="389"/>
    </location>
</feature>
<keyword evidence="5 6" id="KW-0472">Membrane</keyword>
<evidence type="ECO:0008006" key="9">
    <source>
        <dbReference type="Google" id="ProtNLM"/>
    </source>
</evidence>
<evidence type="ECO:0000256" key="5">
    <source>
        <dbReference type="ARBA" id="ARBA00023136"/>
    </source>
</evidence>
<feature type="transmembrane region" description="Helical" evidence="6">
    <location>
        <begin position="239"/>
        <end position="262"/>
    </location>
</feature>
<dbReference type="EMBL" id="QWIJ01000203">
    <property type="protein sequence ID" value="RMX85756.1"/>
    <property type="molecule type" value="Genomic_DNA"/>
</dbReference>
<feature type="transmembrane region" description="Helical" evidence="6">
    <location>
        <begin position="171"/>
        <end position="190"/>
    </location>
</feature>
<keyword evidence="2" id="KW-0813">Transport</keyword>
<evidence type="ECO:0000256" key="1">
    <source>
        <dbReference type="ARBA" id="ARBA00004141"/>
    </source>
</evidence>
<accession>A0A3M6X5I8</accession>
<dbReference type="SUPFAM" id="SSF103473">
    <property type="entry name" value="MFS general substrate transporter"/>
    <property type="match status" value="1"/>
</dbReference>
<dbReference type="Gene3D" id="1.20.1250.20">
    <property type="entry name" value="MFS general substrate transporter like domains"/>
    <property type="match status" value="1"/>
</dbReference>
<dbReference type="PANTHER" id="PTHR43791">
    <property type="entry name" value="PERMEASE-RELATED"/>
    <property type="match status" value="1"/>
</dbReference>
<protein>
    <recommendedName>
        <fullName evidence="9">Major facilitator superfamily (MFS) profile domain-containing protein</fullName>
    </recommendedName>
</protein>
<dbReference type="OrthoDB" id="2985014at2759"/>
<dbReference type="Pfam" id="PF07690">
    <property type="entry name" value="MFS_1"/>
    <property type="match status" value="1"/>
</dbReference>
<dbReference type="InterPro" id="IPR011701">
    <property type="entry name" value="MFS"/>
</dbReference>
<gene>
    <name evidence="7" type="ORF">D0869_03587</name>
</gene>
<comment type="caution">
    <text evidence="7">The sequence shown here is derived from an EMBL/GenBank/DDBJ whole genome shotgun (WGS) entry which is preliminary data.</text>
</comment>
<dbReference type="PANTHER" id="PTHR43791:SF48">
    <property type="entry name" value="TRANSPORTER, PUTATIVE (AFU_ORTHOLOGUE AFUA_4G01000)-RELATED"/>
    <property type="match status" value="1"/>
</dbReference>
<name>A0A3M6X5I8_HORWE</name>
<keyword evidence="4 6" id="KW-1133">Transmembrane helix</keyword>
<dbReference type="InterPro" id="IPR036259">
    <property type="entry name" value="MFS_trans_sf"/>
</dbReference>
<feature type="transmembrane region" description="Helical" evidence="6">
    <location>
        <begin position="335"/>
        <end position="356"/>
    </location>
</feature>
<evidence type="ECO:0000256" key="3">
    <source>
        <dbReference type="ARBA" id="ARBA00022692"/>
    </source>
</evidence>
<evidence type="ECO:0000256" key="2">
    <source>
        <dbReference type="ARBA" id="ARBA00022448"/>
    </source>
</evidence>
<dbReference type="GO" id="GO:0016020">
    <property type="term" value="C:membrane"/>
    <property type="evidence" value="ECO:0007669"/>
    <property type="project" value="UniProtKB-SubCell"/>
</dbReference>
<evidence type="ECO:0000256" key="6">
    <source>
        <dbReference type="SAM" id="Phobius"/>
    </source>
</evidence>
<feature type="transmembrane region" description="Helical" evidence="6">
    <location>
        <begin position="282"/>
        <end position="299"/>
    </location>
</feature>
<reference evidence="7 8" key="1">
    <citation type="journal article" date="2018" name="BMC Genomics">
        <title>Genomic evidence for intraspecific hybridization in a clonal and extremely halotolerant yeast.</title>
        <authorList>
            <person name="Gostincar C."/>
            <person name="Stajich J.E."/>
            <person name="Zupancic J."/>
            <person name="Zalar P."/>
            <person name="Gunde-Cimerman N."/>
        </authorList>
    </citation>
    <scope>NUCLEOTIDE SEQUENCE [LARGE SCALE GENOMIC DNA]</scope>
    <source>
        <strain evidence="7 8">EXF-6656</strain>
    </source>
</reference>
<sequence>MMWLPLRDGKRGYAEQTQACVGEGDENINFAAERGSMGSDKSAISLSRICNARLVGLEDDLNLQGHDYNTLLSCFYVSYVVFEIPANMAFGTAFVQNFPAACGVPFLLGVFEAGMMPGIAYYLSRWYRRSELAFRLASYVVAPPLAGAFGCLLASGILTMDRFGSLVQCQIFASEGVITIRLSLIGFATLTDRPATATWLTEEEKDLAGARVKSERLGATEVLDKVDSKKPSRGIFSPMTLATAFIFLLNNITVQGLTFFAPTIVRTIYPDATVMSQQLHTVPPYVVGSFFCLALSMLSSRIDSRLYIYIGSAPMVMVGYVMYLVTSTREPQTRYIASFLIAVGAISFGSLCNAQVSANVVSDTARSGAIGTNVMMGNVGGLIATWSFLP</sequence>
<dbReference type="GO" id="GO:0022857">
    <property type="term" value="F:transmembrane transporter activity"/>
    <property type="evidence" value="ECO:0007669"/>
    <property type="project" value="InterPro"/>
</dbReference>
<keyword evidence="3 6" id="KW-0812">Transmembrane</keyword>
<feature type="transmembrane region" description="Helical" evidence="6">
    <location>
        <begin position="136"/>
        <end position="159"/>
    </location>
</feature>
<organism evidence="7 8">
    <name type="scientific">Hortaea werneckii</name>
    <name type="common">Black yeast</name>
    <name type="synonym">Cladosporium werneckii</name>
    <dbReference type="NCBI Taxonomy" id="91943"/>
    <lineage>
        <taxon>Eukaryota</taxon>
        <taxon>Fungi</taxon>
        <taxon>Dikarya</taxon>
        <taxon>Ascomycota</taxon>
        <taxon>Pezizomycotina</taxon>
        <taxon>Dothideomycetes</taxon>
        <taxon>Dothideomycetidae</taxon>
        <taxon>Mycosphaerellales</taxon>
        <taxon>Teratosphaeriaceae</taxon>
        <taxon>Hortaea</taxon>
    </lineage>
</organism>
<evidence type="ECO:0000313" key="8">
    <source>
        <dbReference type="Proteomes" id="UP000281245"/>
    </source>
</evidence>
<evidence type="ECO:0000256" key="4">
    <source>
        <dbReference type="ARBA" id="ARBA00022989"/>
    </source>
</evidence>